<proteinExistence type="inferred from homology"/>
<dbReference type="STRING" id="1797729.A3A60_00035"/>
<keyword evidence="2" id="KW-0678">Repressor</keyword>
<protein>
    <recommendedName>
        <fullName evidence="6">Ribosomal protein</fullName>
    </recommendedName>
</protein>
<organism evidence="8 9">
    <name type="scientific">Candidatus Curtissbacteria bacterium RIFCSPLOWO2_01_FULL_42_26</name>
    <dbReference type="NCBI Taxonomy" id="1797729"/>
    <lineage>
        <taxon>Bacteria</taxon>
        <taxon>Candidatus Curtissiibacteriota</taxon>
    </lineage>
</organism>
<comment type="caution">
    <text evidence="8">The sequence shown here is derived from an EMBL/GenBank/DDBJ whole genome shotgun (WGS) entry which is preliminary data.</text>
</comment>
<name>A0A1F5I0D8_9BACT</name>
<evidence type="ECO:0000313" key="9">
    <source>
        <dbReference type="Proteomes" id="UP000179227"/>
    </source>
</evidence>
<evidence type="ECO:0000256" key="3">
    <source>
        <dbReference type="ARBA" id="ARBA00022845"/>
    </source>
</evidence>
<dbReference type="GO" id="GO:0006417">
    <property type="term" value="P:regulation of translation"/>
    <property type="evidence" value="ECO:0007669"/>
    <property type="project" value="UniProtKB-KW"/>
</dbReference>
<comment type="similarity">
    <text evidence="1 6">Belongs to the universal ribosomal protein uL1 family.</text>
</comment>
<sequence>MGTTRIKVIDLSSDQKEIKTSRKHAEKLSGFARIKKTEKRVKKPTTTEDTEIKTDITESTSIQSAQAAKSSASEKSESKTGDVQQKPTLEPPVSSVVAKKQSLHHKGTKYLAAKKIIEDKNYGAKEALELLPKASITKFDPAVEVHLNVTDQSIKAKVSFPHATGQKQKEKRYLIFSDLSSKTKALEDKRIIWGDEKSIIDIESGNLKPGKDFDILIASPKFMPLLAKVAKILGPKGLMPNPKAGTILDDPQKYFENAQSDTTDLKMDPTAAIVHAKIGRLSQSEKELEENLKAIIVAIGPAKIQKAILKSTMSPAIRLDVSSL</sequence>
<dbReference type="Proteomes" id="UP000179227">
    <property type="component" value="Unassembled WGS sequence"/>
</dbReference>
<keyword evidence="4 6" id="KW-0689">Ribosomal protein</keyword>
<evidence type="ECO:0000256" key="6">
    <source>
        <dbReference type="RuleBase" id="RU000659"/>
    </source>
</evidence>
<dbReference type="GO" id="GO:0005840">
    <property type="term" value="C:ribosome"/>
    <property type="evidence" value="ECO:0007669"/>
    <property type="project" value="UniProtKB-KW"/>
</dbReference>
<feature type="compositionally biased region" description="Low complexity" evidence="7">
    <location>
        <begin position="57"/>
        <end position="71"/>
    </location>
</feature>
<accession>A0A1F5I0D8</accession>
<dbReference type="InterPro" id="IPR028364">
    <property type="entry name" value="Ribosomal_uL1/biogenesis"/>
</dbReference>
<keyword evidence="3" id="KW-0810">Translation regulation</keyword>
<evidence type="ECO:0000256" key="1">
    <source>
        <dbReference type="ARBA" id="ARBA00010531"/>
    </source>
</evidence>
<gene>
    <name evidence="8" type="ORF">A3A60_00035</name>
</gene>
<dbReference type="GO" id="GO:1990904">
    <property type="term" value="C:ribonucleoprotein complex"/>
    <property type="evidence" value="ECO:0007669"/>
    <property type="project" value="UniProtKB-KW"/>
</dbReference>
<dbReference type="EMBL" id="MFBS01000017">
    <property type="protein sequence ID" value="OGE09705.1"/>
    <property type="molecule type" value="Genomic_DNA"/>
</dbReference>
<dbReference type="CDD" id="cd00403">
    <property type="entry name" value="Ribosomal_L1"/>
    <property type="match status" value="1"/>
</dbReference>
<reference evidence="8 9" key="1">
    <citation type="journal article" date="2016" name="Nat. Commun.">
        <title>Thousands of microbial genomes shed light on interconnected biogeochemical processes in an aquifer system.</title>
        <authorList>
            <person name="Anantharaman K."/>
            <person name="Brown C.T."/>
            <person name="Hug L.A."/>
            <person name="Sharon I."/>
            <person name="Castelle C.J."/>
            <person name="Probst A.J."/>
            <person name="Thomas B.C."/>
            <person name="Singh A."/>
            <person name="Wilkins M.J."/>
            <person name="Karaoz U."/>
            <person name="Brodie E.L."/>
            <person name="Williams K.H."/>
            <person name="Hubbard S.S."/>
            <person name="Banfield J.F."/>
        </authorList>
    </citation>
    <scope>NUCLEOTIDE SEQUENCE [LARGE SCALE GENOMIC DNA]</scope>
</reference>
<dbReference type="Gene3D" id="3.40.50.790">
    <property type="match status" value="1"/>
</dbReference>
<dbReference type="PROSITE" id="PS01199">
    <property type="entry name" value="RIBOSOMAL_L1"/>
    <property type="match status" value="1"/>
</dbReference>
<dbReference type="InterPro" id="IPR023674">
    <property type="entry name" value="Ribosomal_uL1-like"/>
</dbReference>
<dbReference type="InterPro" id="IPR016095">
    <property type="entry name" value="Ribosomal_uL1_3-a/b-sand"/>
</dbReference>
<dbReference type="SUPFAM" id="SSF56808">
    <property type="entry name" value="Ribosomal protein L1"/>
    <property type="match status" value="1"/>
</dbReference>
<dbReference type="PANTHER" id="PTHR36427">
    <property type="entry name" value="54S RIBOSOMAL PROTEIN L1, MITOCHONDRIAL"/>
    <property type="match status" value="1"/>
</dbReference>
<evidence type="ECO:0000256" key="7">
    <source>
        <dbReference type="SAM" id="MobiDB-lite"/>
    </source>
</evidence>
<dbReference type="AlphaFoldDB" id="A0A1F5I0D8"/>
<dbReference type="InterPro" id="IPR023673">
    <property type="entry name" value="Ribosomal_uL1_CS"/>
</dbReference>
<evidence type="ECO:0000256" key="2">
    <source>
        <dbReference type="ARBA" id="ARBA00022491"/>
    </source>
</evidence>
<evidence type="ECO:0000313" key="8">
    <source>
        <dbReference type="EMBL" id="OGE09705.1"/>
    </source>
</evidence>
<dbReference type="Pfam" id="PF00687">
    <property type="entry name" value="Ribosomal_L1"/>
    <property type="match status" value="1"/>
</dbReference>
<evidence type="ECO:0000256" key="5">
    <source>
        <dbReference type="ARBA" id="ARBA00023274"/>
    </source>
</evidence>
<dbReference type="PANTHER" id="PTHR36427:SF3">
    <property type="entry name" value="LARGE RIBOSOMAL SUBUNIT PROTEIN UL1M"/>
    <property type="match status" value="1"/>
</dbReference>
<keyword evidence="5 6" id="KW-0687">Ribonucleoprotein</keyword>
<evidence type="ECO:0000256" key="4">
    <source>
        <dbReference type="ARBA" id="ARBA00022980"/>
    </source>
</evidence>
<dbReference type="Gene3D" id="3.30.190.20">
    <property type="match status" value="1"/>
</dbReference>
<feature type="region of interest" description="Disordered" evidence="7">
    <location>
        <begin position="1"/>
        <end position="101"/>
    </location>
</feature>
<feature type="compositionally biased region" description="Basic residues" evidence="7">
    <location>
        <begin position="33"/>
        <end position="43"/>
    </location>
</feature>